<accession>A0A9D4T3T8</accession>
<comment type="caution">
    <text evidence="1">The sequence shown here is derived from an EMBL/GenBank/DDBJ whole genome shotgun (WGS) entry which is preliminary data.</text>
</comment>
<evidence type="ECO:0000313" key="2">
    <source>
        <dbReference type="Proteomes" id="UP000821837"/>
    </source>
</evidence>
<dbReference type="Proteomes" id="UP000821837">
    <property type="component" value="Unassembled WGS sequence"/>
</dbReference>
<sequence>MPHLPRGDYKIVIRPTGGIKISEHGVVNLTAAVQDAAGIPLEEREEDIICPNNYQSILIASTPDQEHANKYQAIARIKVQDKFYETNAYETAPDMTAKGVIRGIPLEEGPRDITAAVVTTKNPTAIAAKRLSNTTTVIVLFEGHKVPTFVRYRAALLRCSLYRKQVDFCRQCNRLGHRGDVCPNPDNKLCAGCGTPNPDEGHRCEPKCQLCGTALEIKNKVKHDIEISIDPSILIPFWLQETGDTTQIPIHVQVYNQATHFSRPETYFSRPEI</sequence>
<evidence type="ECO:0008006" key="3">
    <source>
        <dbReference type="Google" id="ProtNLM"/>
    </source>
</evidence>
<reference evidence="1" key="1">
    <citation type="journal article" date="2020" name="Cell">
        <title>Large-Scale Comparative Analyses of Tick Genomes Elucidate Their Genetic Diversity and Vector Capacities.</title>
        <authorList>
            <consortium name="Tick Genome and Microbiome Consortium (TIGMIC)"/>
            <person name="Jia N."/>
            <person name="Wang J."/>
            <person name="Shi W."/>
            <person name="Du L."/>
            <person name="Sun Y."/>
            <person name="Zhan W."/>
            <person name="Jiang J.F."/>
            <person name="Wang Q."/>
            <person name="Zhang B."/>
            <person name="Ji P."/>
            <person name="Bell-Sakyi L."/>
            <person name="Cui X.M."/>
            <person name="Yuan T.T."/>
            <person name="Jiang B.G."/>
            <person name="Yang W.F."/>
            <person name="Lam T.T."/>
            <person name="Chang Q.C."/>
            <person name="Ding S.J."/>
            <person name="Wang X.J."/>
            <person name="Zhu J.G."/>
            <person name="Ruan X.D."/>
            <person name="Zhao L."/>
            <person name="Wei J.T."/>
            <person name="Ye R.Z."/>
            <person name="Que T.C."/>
            <person name="Du C.H."/>
            <person name="Zhou Y.H."/>
            <person name="Cheng J.X."/>
            <person name="Dai P.F."/>
            <person name="Guo W.B."/>
            <person name="Han X.H."/>
            <person name="Huang E.J."/>
            <person name="Li L.F."/>
            <person name="Wei W."/>
            <person name="Gao Y.C."/>
            <person name="Liu J.Z."/>
            <person name="Shao H.Z."/>
            <person name="Wang X."/>
            <person name="Wang C.C."/>
            <person name="Yang T.C."/>
            <person name="Huo Q.B."/>
            <person name="Li W."/>
            <person name="Chen H.Y."/>
            <person name="Chen S.E."/>
            <person name="Zhou L.G."/>
            <person name="Ni X.B."/>
            <person name="Tian J.H."/>
            <person name="Sheng Y."/>
            <person name="Liu T."/>
            <person name="Pan Y.S."/>
            <person name="Xia L.Y."/>
            <person name="Li J."/>
            <person name="Zhao F."/>
            <person name="Cao W.C."/>
        </authorList>
    </citation>
    <scope>NUCLEOTIDE SEQUENCE</scope>
    <source>
        <strain evidence="1">Rsan-2018</strain>
    </source>
</reference>
<name>A0A9D4T3T8_RHISA</name>
<proteinExistence type="predicted"/>
<gene>
    <name evidence="1" type="ORF">HPB52_014518</name>
</gene>
<evidence type="ECO:0000313" key="1">
    <source>
        <dbReference type="EMBL" id="KAH7969074.1"/>
    </source>
</evidence>
<protein>
    <recommendedName>
        <fullName evidence="3">CCHC-type domain-containing protein</fullName>
    </recommendedName>
</protein>
<organism evidence="1 2">
    <name type="scientific">Rhipicephalus sanguineus</name>
    <name type="common">Brown dog tick</name>
    <name type="synonym">Ixodes sanguineus</name>
    <dbReference type="NCBI Taxonomy" id="34632"/>
    <lineage>
        <taxon>Eukaryota</taxon>
        <taxon>Metazoa</taxon>
        <taxon>Ecdysozoa</taxon>
        <taxon>Arthropoda</taxon>
        <taxon>Chelicerata</taxon>
        <taxon>Arachnida</taxon>
        <taxon>Acari</taxon>
        <taxon>Parasitiformes</taxon>
        <taxon>Ixodida</taxon>
        <taxon>Ixodoidea</taxon>
        <taxon>Ixodidae</taxon>
        <taxon>Rhipicephalinae</taxon>
        <taxon>Rhipicephalus</taxon>
        <taxon>Rhipicephalus</taxon>
    </lineage>
</organism>
<keyword evidence="2" id="KW-1185">Reference proteome</keyword>
<reference evidence="1" key="2">
    <citation type="submission" date="2021-09" db="EMBL/GenBank/DDBJ databases">
        <authorList>
            <person name="Jia N."/>
            <person name="Wang J."/>
            <person name="Shi W."/>
            <person name="Du L."/>
            <person name="Sun Y."/>
            <person name="Zhan W."/>
            <person name="Jiang J."/>
            <person name="Wang Q."/>
            <person name="Zhang B."/>
            <person name="Ji P."/>
            <person name="Sakyi L.B."/>
            <person name="Cui X."/>
            <person name="Yuan T."/>
            <person name="Jiang B."/>
            <person name="Yang W."/>
            <person name="Lam T.T.-Y."/>
            <person name="Chang Q."/>
            <person name="Ding S."/>
            <person name="Wang X."/>
            <person name="Zhu J."/>
            <person name="Ruan X."/>
            <person name="Zhao L."/>
            <person name="Wei J."/>
            <person name="Que T."/>
            <person name="Du C."/>
            <person name="Cheng J."/>
            <person name="Dai P."/>
            <person name="Han X."/>
            <person name="Huang E."/>
            <person name="Gao Y."/>
            <person name="Liu J."/>
            <person name="Shao H."/>
            <person name="Ye R."/>
            <person name="Li L."/>
            <person name="Wei W."/>
            <person name="Wang X."/>
            <person name="Wang C."/>
            <person name="Huo Q."/>
            <person name="Li W."/>
            <person name="Guo W."/>
            <person name="Chen H."/>
            <person name="Chen S."/>
            <person name="Zhou L."/>
            <person name="Zhou L."/>
            <person name="Ni X."/>
            <person name="Tian J."/>
            <person name="Zhou Y."/>
            <person name="Sheng Y."/>
            <person name="Liu T."/>
            <person name="Pan Y."/>
            <person name="Xia L."/>
            <person name="Li J."/>
            <person name="Zhao F."/>
            <person name="Cao W."/>
        </authorList>
    </citation>
    <scope>NUCLEOTIDE SEQUENCE</scope>
    <source>
        <strain evidence="1">Rsan-2018</strain>
        <tissue evidence="1">Larvae</tissue>
    </source>
</reference>
<dbReference type="AlphaFoldDB" id="A0A9D4T3T8"/>
<dbReference type="EMBL" id="JABSTV010001248">
    <property type="protein sequence ID" value="KAH7969074.1"/>
    <property type="molecule type" value="Genomic_DNA"/>
</dbReference>